<comment type="caution">
    <text evidence="2">The sequence shown here is derived from an EMBL/GenBank/DDBJ whole genome shotgun (WGS) entry which is preliminary data.</text>
</comment>
<dbReference type="Pfam" id="PF00646">
    <property type="entry name" value="F-box"/>
    <property type="match status" value="1"/>
</dbReference>
<feature type="non-terminal residue" evidence="2">
    <location>
        <position position="74"/>
    </location>
</feature>
<dbReference type="Proteomes" id="UP000807353">
    <property type="component" value="Unassembled WGS sequence"/>
</dbReference>
<name>A0A9P5YDK2_9AGAR</name>
<reference evidence="2" key="1">
    <citation type="submission" date="2020-11" db="EMBL/GenBank/DDBJ databases">
        <authorList>
            <consortium name="DOE Joint Genome Institute"/>
            <person name="Ahrendt S."/>
            <person name="Riley R."/>
            <person name="Andreopoulos W."/>
            <person name="Labutti K."/>
            <person name="Pangilinan J."/>
            <person name="Ruiz-Duenas F.J."/>
            <person name="Barrasa J.M."/>
            <person name="Sanchez-Garcia M."/>
            <person name="Camarero S."/>
            <person name="Miyauchi S."/>
            <person name="Serrano A."/>
            <person name="Linde D."/>
            <person name="Babiker R."/>
            <person name="Drula E."/>
            <person name="Ayuso-Fernandez I."/>
            <person name="Pacheco R."/>
            <person name="Padilla G."/>
            <person name="Ferreira P."/>
            <person name="Barriuso J."/>
            <person name="Kellner H."/>
            <person name="Castanera R."/>
            <person name="Alfaro M."/>
            <person name="Ramirez L."/>
            <person name="Pisabarro A.G."/>
            <person name="Kuo A."/>
            <person name="Tritt A."/>
            <person name="Lipzen A."/>
            <person name="He G."/>
            <person name="Yan M."/>
            <person name="Ng V."/>
            <person name="Cullen D."/>
            <person name="Martin F."/>
            <person name="Rosso M.-N."/>
            <person name="Henrissat B."/>
            <person name="Hibbett D."/>
            <person name="Martinez A.T."/>
            <person name="Grigoriev I.V."/>
        </authorList>
    </citation>
    <scope>NUCLEOTIDE SEQUENCE</scope>
    <source>
        <strain evidence="2">CBS 247.69</strain>
    </source>
</reference>
<dbReference type="AlphaFoldDB" id="A0A9P5YDK2"/>
<dbReference type="EMBL" id="MU150234">
    <property type="protein sequence ID" value="KAF9468003.1"/>
    <property type="molecule type" value="Genomic_DNA"/>
</dbReference>
<dbReference type="SMART" id="SM00256">
    <property type="entry name" value="FBOX"/>
    <property type="match status" value="1"/>
</dbReference>
<dbReference type="InterPro" id="IPR001810">
    <property type="entry name" value="F-box_dom"/>
</dbReference>
<dbReference type="SUPFAM" id="SSF81383">
    <property type="entry name" value="F-box domain"/>
    <property type="match status" value="1"/>
</dbReference>
<dbReference type="OrthoDB" id="2322499at2759"/>
<dbReference type="InterPro" id="IPR036047">
    <property type="entry name" value="F-box-like_dom_sf"/>
</dbReference>
<dbReference type="CDD" id="cd09917">
    <property type="entry name" value="F-box_SF"/>
    <property type="match status" value="1"/>
</dbReference>
<proteinExistence type="predicted"/>
<evidence type="ECO:0000313" key="3">
    <source>
        <dbReference type="Proteomes" id="UP000807353"/>
    </source>
</evidence>
<organism evidence="2 3">
    <name type="scientific">Collybia nuda</name>
    <dbReference type="NCBI Taxonomy" id="64659"/>
    <lineage>
        <taxon>Eukaryota</taxon>
        <taxon>Fungi</taxon>
        <taxon>Dikarya</taxon>
        <taxon>Basidiomycota</taxon>
        <taxon>Agaricomycotina</taxon>
        <taxon>Agaricomycetes</taxon>
        <taxon>Agaricomycetidae</taxon>
        <taxon>Agaricales</taxon>
        <taxon>Tricholomatineae</taxon>
        <taxon>Clitocybaceae</taxon>
        <taxon>Collybia</taxon>
    </lineage>
</organism>
<keyword evidence="3" id="KW-1185">Reference proteome</keyword>
<gene>
    <name evidence="2" type="ORF">BDZ94DRAFT_1133081</name>
</gene>
<evidence type="ECO:0000313" key="2">
    <source>
        <dbReference type="EMBL" id="KAF9468003.1"/>
    </source>
</evidence>
<sequence length="74" mass="8381">MPLDILFEIFGHLHPLDVLHLARTSRGLRTILMSRSSLSVWVSAFSNVRGLPFCPSDMSEPQYANLAFDEHCHV</sequence>
<evidence type="ECO:0000259" key="1">
    <source>
        <dbReference type="PROSITE" id="PS50181"/>
    </source>
</evidence>
<dbReference type="PROSITE" id="PS50181">
    <property type="entry name" value="FBOX"/>
    <property type="match status" value="1"/>
</dbReference>
<accession>A0A9P5YDK2</accession>
<feature type="domain" description="F-box" evidence="1">
    <location>
        <begin position="1"/>
        <end position="44"/>
    </location>
</feature>
<protein>
    <recommendedName>
        <fullName evidence="1">F-box domain-containing protein</fullName>
    </recommendedName>
</protein>